<dbReference type="InterPro" id="IPR013078">
    <property type="entry name" value="His_Pase_superF_clade-1"/>
</dbReference>
<dbReference type="InterPro" id="IPR029033">
    <property type="entry name" value="His_PPase_superfam"/>
</dbReference>
<dbReference type="PANTHER" id="PTHR20935">
    <property type="entry name" value="PHOSPHOGLYCERATE MUTASE-RELATED"/>
    <property type="match status" value="1"/>
</dbReference>
<dbReference type="InterPro" id="IPR004449">
    <property type="entry name" value="SixA"/>
</dbReference>
<dbReference type="GO" id="GO:0101006">
    <property type="term" value="F:protein histidine phosphatase activity"/>
    <property type="evidence" value="ECO:0007669"/>
    <property type="project" value="InterPro"/>
</dbReference>
<dbReference type="HOGENOM" id="CLU_084603_3_1_3"/>
<dbReference type="Gene3D" id="3.40.50.1240">
    <property type="entry name" value="Phosphoglycerate mutase-like"/>
    <property type="match status" value="1"/>
</dbReference>
<dbReference type="CDD" id="cd07067">
    <property type="entry name" value="HP_PGM_like"/>
    <property type="match status" value="1"/>
</dbReference>
<keyword evidence="3" id="KW-1185">Reference proteome</keyword>
<dbReference type="RefSeq" id="WP_012162650.1">
    <property type="nucleotide sequence ID" value="NC_009925.1"/>
</dbReference>
<dbReference type="OrthoDB" id="194934at2"/>
<dbReference type="Proteomes" id="UP000000268">
    <property type="component" value="Chromosome"/>
</dbReference>
<dbReference type="GO" id="GO:0005737">
    <property type="term" value="C:cytoplasm"/>
    <property type="evidence" value="ECO:0007669"/>
    <property type="project" value="InterPro"/>
</dbReference>
<keyword evidence="1" id="KW-0378">Hydrolase</keyword>
<evidence type="ECO:0000313" key="3">
    <source>
        <dbReference type="Proteomes" id="UP000000268"/>
    </source>
</evidence>
<dbReference type="SUPFAM" id="SSF53254">
    <property type="entry name" value="Phosphoglycerate mutase-like"/>
    <property type="match status" value="1"/>
</dbReference>
<dbReference type="KEGG" id="amr:AM1_2156"/>
<dbReference type="SMART" id="SM00855">
    <property type="entry name" value="PGAM"/>
    <property type="match status" value="1"/>
</dbReference>
<dbReference type="STRING" id="329726.AM1_2156"/>
<evidence type="ECO:0000256" key="1">
    <source>
        <dbReference type="ARBA" id="ARBA00022801"/>
    </source>
</evidence>
<dbReference type="Pfam" id="PF00300">
    <property type="entry name" value="His_Phos_1"/>
    <property type="match status" value="1"/>
</dbReference>
<name>B0BZW0_ACAM1</name>
<reference evidence="2 3" key="1">
    <citation type="journal article" date="2008" name="Proc. Natl. Acad. Sci. U.S.A.">
        <title>Niche adaptation and genome expansion in the chlorophyll d-producing cyanobacterium Acaryochloris marina.</title>
        <authorList>
            <person name="Swingley W.D."/>
            <person name="Chen M."/>
            <person name="Cheung P.C."/>
            <person name="Conrad A.L."/>
            <person name="Dejesa L.C."/>
            <person name="Hao J."/>
            <person name="Honchak B.M."/>
            <person name="Karbach L.E."/>
            <person name="Kurdoglu A."/>
            <person name="Lahiri S."/>
            <person name="Mastrian S.D."/>
            <person name="Miyashita H."/>
            <person name="Page L."/>
            <person name="Ramakrishna P."/>
            <person name="Satoh S."/>
            <person name="Sattley W.M."/>
            <person name="Shimada Y."/>
            <person name="Taylor H.L."/>
            <person name="Tomo T."/>
            <person name="Tsuchiya T."/>
            <person name="Wang Z.T."/>
            <person name="Raymond J."/>
            <person name="Mimuro M."/>
            <person name="Blankenship R.E."/>
            <person name="Touchman J.W."/>
        </authorList>
    </citation>
    <scope>NUCLEOTIDE SEQUENCE [LARGE SCALE GENOMIC DNA]</scope>
    <source>
        <strain evidence="3">MBIC 11017</strain>
    </source>
</reference>
<protein>
    <submittedName>
        <fullName evidence="2">Phosphohistidine phosphatase SixA</fullName>
    </submittedName>
</protein>
<dbReference type="InterPro" id="IPR051021">
    <property type="entry name" value="Mito_Ser/Thr_phosphatase"/>
</dbReference>
<organism evidence="2 3">
    <name type="scientific">Acaryochloris marina (strain MBIC 11017)</name>
    <dbReference type="NCBI Taxonomy" id="329726"/>
    <lineage>
        <taxon>Bacteria</taxon>
        <taxon>Bacillati</taxon>
        <taxon>Cyanobacteriota</taxon>
        <taxon>Cyanophyceae</taxon>
        <taxon>Acaryochloridales</taxon>
        <taxon>Acaryochloridaceae</taxon>
        <taxon>Acaryochloris</taxon>
    </lineage>
</organism>
<sequence length="167" mass="19045">MAPPLKLYLIRHGIAEERQPHLPDQQRALTAKGRQKTQKVAQRLQTLGIHFDDLQTSPLVRAHQTAEILQHQGLVPRIHVSDLLSPDGNWPDWLQWLQDWRNPGLTHLALVGHEPNLSTWAEILVWGQPRQQLVVKKAGMIGLLLPEHHNPVGQSTLFWLTAPKLLF</sequence>
<dbReference type="EMBL" id="CP000828">
    <property type="protein sequence ID" value="ABW27170.1"/>
    <property type="molecule type" value="Genomic_DNA"/>
</dbReference>
<dbReference type="eggNOG" id="COG2062">
    <property type="taxonomic scope" value="Bacteria"/>
</dbReference>
<accession>B0BZW0</accession>
<dbReference type="AlphaFoldDB" id="B0BZW0"/>
<evidence type="ECO:0000313" key="2">
    <source>
        <dbReference type="EMBL" id="ABW27170.1"/>
    </source>
</evidence>
<dbReference type="NCBIfam" id="TIGR00249">
    <property type="entry name" value="sixA"/>
    <property type="match status" value="1"/>
</dbReference>
<gene>
    <name evidence="2" type="primary">sixA</name>
    <name evidence="2" type="ordered locus">AM1_2156</name>
</gene>
<proteinExistence type="predicted"/>